<organism evidence="2 3">
    <name type="scientific">Lithocarpus litseifolius</name>
    <dbReference type="NCBI Taxonomy" id="425828"/>
    <lineage>
        <taxon>Eukaryota</taxon>
        <taxon>Viridiplantae</taxon>
        <taxon>Streptophyta</taxon>
        <taxon>Embryophyta</taxon>
        <taxon>Tracheophyta</taxon>
        <taxon>Spermatophyta</taxon>
        <taxon>Magnoliopsida</taxon>
        <taxon>eudicotyledons</taxon>
        <taxon>Gunneridae</taxon>
        <taxon>Pentapetalae</taxon>
        <taxon>rosids</taxon>
        <taxon>fabids</taxon>
        <taxon>Fagales</taxon>
        <taxon>Fagaceae</taxon>
        <taxon>Lithocarpus</taxon>
    </lineage>
</organism>
<dbReference type="Proteomes" id="UP001459277">
    <property type="component" value="Unassembled WGS sequence"/>
</dbReference>
<reference evidence="2 3" key="1">
    <citation type="submission" date="2024-01" db="EMBL/GenBank/DDBJ databases">
        <title>A telomere-to-telomere, gap-free genome of sweet tea (Lithocarpus litseifolius).</title>
        <authorList>
            <person name="Zhou J."/>
        </authorList>
    </citation>
    <scope>NUCLEOTIDE SEQUENCE [LARGE SCALE GENOMIC DNA]</scope>
    <source>
        <strain evidence="2">Zhou-2022a</strain>
        <tissue evidence="2">Leaf</tissue>
    </source>
</reference>
<protein>
    <recommendedName>
        <fullName evidence="4">SMARCC C-terminal domain-containing protein</fullName>
    </recommendedName>
</protein>
<feature type="compositionally biased region" description="Low complexity" evidence="1">
    <location>
        <begin position="54"/>
        <end position="67"/>
    </location>
</feature>
<accession>A0AAW2C7K8</accession>
<evidence type="ECO:0008006" key="4">
    <source>
        <dbReference type="Google" id="ProtNLM"/>
    </source>
</evidence>
<evidence type="ECO:0000313" key="2">
    <source>
        <dbReference type="EMBL" id="KAK9993673.1"/>
    </source>
</evidence>
<evidence type="ECO:0000313" key="3">
    <source>
        <dbReference type="Proteomes" id="UP001459277"/>
    </source>
</evidence>
<name>A0AAW2C7K8_9ROSI</name>
<dbReference type="AlphaFoldDB" id="A0AAW2C7K8"/>
<comment type="caution">
    <text evidence="2">The sequence shown here is derived from an EMBL/GenBank/DDBJ whole genome shotgun (WGS) entry which is preliminary data.</text>
</comment>
<feature type="region of interest" description="Disordered" evidence="1">
    <location>
        <begin position="30"/>
        <end position="135"/>
    </location>
</feature>
<gene>
    <name evidence="2" type="ORF">SO802_023376</name>
</gene>
<feature type="compositionally biased region" description="Polar residues" evidence="1">
    <location>
        <begin position="44"/>
        <end position="53"/>
    </location>
</feature>
<sequence>MKECDQVERTRQRIAAERARMISARFGSAGATSPMILPGVGPSMVNNNTSNNRQQIISASPSQPSIPGYNNNQPVHPHMPFMPRQQMFGMGPRLPMSAIQQSPTSNVMFNSSGNVQPTLNQPMLRPVSGTSSSLG</sequence>
<feature type="compositionally biased region" description="Polar residues" evidence="1">
    <location>
        <begin position="98"/>
        <end position="121"/>
    </location>
</feature>
<evidence type="ECO:0000256" key="1">
    <source>
        <dbReference type="SAM" id="MobiDB-lite"/>
    </source>
</evidence>
<keyword evidence="3" id="KW-1185">Reference proteome</keyword>
<dbReference type="EMBL" id="JAZDWU010000008">
    <property type="protein sequence ID" value="KAK9993673.1"/>
    <property type="molecule type" value="Genomic_DNA"/>
</dbReference>
<proteinExistence type="predicted"/>